<accession>A0A813KT46</accession>
<evidence type="ECO:0000313" key="1">
    <source>
        <dbReference type="EMBL" id="CAE8712148.1"/>
    </source>
</evidence>
<evidence type="ECO:0000313" key="2">
    <source>
        <dbReference type="Proteomes" id="UP000626109"/>
    </source>
</evidence>
<organism evidence="1 2">
    <name type="scientific">Polarella glacialis</name>
    <name type="common">Dinoflagellate</name>
    <dbReference type="NCBI Taxonomy" id="89957"/>
    <lineage>
        <taxon>Eukaryota</taxon>
        <taxon>Sar</taxon>
        <taxon>Alveolata</taxon>
        <taxon>Dinophyceae</taxon>
        <taxon>Suessiales</taxon>
        <taxon>Suessiaceae</taxon>
        <taxon>Polarella</taxon>
    </lineage>
</organism>
<protein>
    <submittedName>
        <fullName evidence="1">Uncharacterized protein</fullName>
    </submittedName>
</protein>
<sequence length="118" mass="13262">MVLTPARYCSLQSQSITLDWSLLLRTLADIQAVANTERATLEIHGYQIKVGIALKGDSHTAHLPQRSALIVPLACDLPGCARKCAPPKQFDLYWHPADQLRYHWFRQERSSGCSTCQL</sequence>
<gene>
    <name evidence="1" type="ORF">PGLA2088_LOCUS36867</name>
</gene>
<comment type="caution">
    <text evidence="1">The sequence shown here is derived from an EMBL/GenBank/DDBJ whole genome shotgun (WGS) entry which is preliminary data.</text>
</comment>
<dbReference type="EMBL" id="CAJNNW010032278">
    <property type="protein sequence ID" value="CAE8712148.1"/>
    <property type="molecule type" value="Genomic_DNA"/>
</dbReference>
<name>A0A813KT46_POLGL</name>
<dbReference type="Proteomes" id="UP000626109">
    <property type="component" value="Unassembled WGS sequence"/>
</dbReference>
<proteinExistence type="predicted"/>
<reference evidence="1" key="1">
    <citation type="submission" date="2021-02" db="EMBL/GenBank/DDBJ databases">
        <authorList>
            <person name="Dougan E. K."/>
            <person name="Rhodes N."/>
            <person name="Thang M."/>
            <person name="Chan C."/>
        </authorList>
    </citation>
    <scope>NUCLEOTIDE SEQUENCE</scope>
</reference>
<dbReference type="AlphaFoldDB" id="A0A813KT46"/>